<dbReference type="PANTHER" id="PTHR11953">
    <property type="entry name" value="EXOSOME COMPLEX COMPONENT"/>
    <property type="match status" value="1"/>
</dbReference>
<protein>
    <recommendedName>
        <fullName evidence="2">Exoribonuclease phosphorolytic domain-containing protein</fullName>
    </recommendedName>
</protein>
<dbReference type="InterPro" id="IPR050080">
    <property type="entry name" value="RNase_PH"/>
</dbReference>
<gene>
    <name evidence="3" type="ORF">RFI_14808</name>
</gene>
<evidence type="ECO:0000313" key="4">
    <source>
        <dbReference type="Proteomes" id="UP000023152"/>
    </source>
</evidence>
<dbReference type="Pfam" id="PF01138">
    <property type="entry name" value="RNase_PH"/>
    <property type="match status" value="1"/>
</dbReference>
<dbReference type="OrthoDB" id="27298at2759"/>
<dbReference type="PANTHER" id="PTHR11953:SF0">
    <property type="entry name" value="EXOSOME COMPLEX COMPONENT RRP41"/>
    <property type="match status" value="1"/>
</dbReference>
<dbReference type="GO" id="GO:0071051">
    <property type="term" value="P:poly(A)-dependent snoRNA 3'-end processing"/>
    <property type="evidence" value="ECO:0007669"/>
    <property type="project" value="TreeGrafter"/>
</dbReference>
<reference evidence="3 4" key="1">
    <citation type="journal article" date="2013" name="Curr. Biol.">
        <title>The Genome of the Foraminiferan Reticulomyxa filosa.</title>
        <authorList>
            <person name="Glockner G."/>
            <person name="Hulsmann N."/>
            <person name="Schleicher M."/>
            <person name="Noegel A.A."/>
            <person name="Eichinger L."/>
            <person name="Gallinger C."/>
            <person name="Pawlowski J."/>
            <person name="Sierra R."/>
            <person name="Euteneuer U."/>
            <person name="Pillet L."/>
            <person name="Moustafa A."/>
            <person name="Platzer M."/>
            <person name="Groth M."/>
            <person name="Szafranski K."/>
            <person name="Schliwa M."/>
        </authorList>
    </citation>
    <scope>NUCLEOTIDE SEQUENCE [LARGE SCALE GENOMIC DNA]</scope>
</reference>
<dbReference type="Proteomes" id="UP000023152">
    <property type="component" value="Unassembled WGS sequence"/>
</dbReference>
<dbReference type="SUPFAM" id="SSF55666">
    <property type="entry name" value="Ribonuclease PH domain 2-like"/>
    <property type="match status" value="1"/>
</dbReference>
<comment type="similarity">
    <text evidence="1">Belongs to the RNase PH family.</text>
</comment>
<evidence type="ECO:0000256" key="1">
    <source>
        <dbReference type="ARBA" id="ARBA00006678"/>
    </source>
</evidence>
<dbReference type="EMBL" id="ASPP01010779">
    <property type="protein sequence ID" value="ETO22389.1"/>
    <property type="molecule type" value="Genomic_DNA"/>
</dbReference>
<dbReference type="InterPro" id="IPR020568">
    <property type="entry name" value="Ribosomal_Su5_D2-typ_SF"/>
</dbReference>
<keyword evidence="4" id="KW-1185">Reference proteome</keyword>
<dbReference type="GO" id="GO:0016075">
    <property type="term" value="P:rRNA catabolic process"/>
    <property type="evidence" value="ECO:0007669"/>
    <property type="project" value="TreeGrafter"/>
</dbReference>
<dbReference type="GO" id="GO:0000177">
    <property type="term" value="C:cytoplasmic exosome (RNase complex)"/>
    <property type="evidence" value="ECO:0007669"/>
    <property type="project" value="TreeGrafter"/>
</dbReference>
<organism evidence="3 4">
    <name type="scientific">Reticulomyxa filosa</name>
    <dbReference type="NCBI Taxonomy" id="46433"/>
    <lineage>
        <taxon>Eukaryota</taxon>
        <taxon>Sar</taxon>
        <taxon>Rhizaria</taxon>
        <taxon>Retaria</taxon>
        <taxon>Foraminifera</taxon>
        <taxon>Monothalamids</taxon>
        <taxon>Reticulomyxidae</taxon>
        <taxon>Reticulomyxa</taxon>
    </lineage>
</organism>
<comment type="caution">
    <text evidence="3">The sequence shown here is derived from an EMBL/GenBank/DDBJ whole genome shotgun (WGS) entry which is preliminary data.</text>
</comment>
<name>X6N9J0_RETFI</name>
<dbReference type="GO" id="GO:0000176">
    <property type="term" value="C:nuclear exosome (RNase complex)"/>
    <property type="evidence" value="ECO:0007669"/>
    <property type="project" value="TreeGrafter"/>
</dbReference>
<sequence>MKKVPPSKQSIVRKERKPLEFRSIHCEFDVVSEASASVYGQFGDTKIIVAMYVCENMLLLLYGPKQSATSTDKGEFECIFKYAKFSSAERYIDSKDSVKRSFGHQIEQAFGDVILLDKYPKSLIEAHVYVIQCDGNVVSHSINCVGLALMDAGIDMKDMVTSSQTIRFKTPPSENKEETDNSNSTQQNEFVDYLDPDLLEENNVNKECGITLAVMTHSQKITLLQMKGSLEISQSKHVFQLCIQSCLSLAEILKKQMFERFKEQNEQSKQISQIFNS</sequence>
<dbReference type="GO" id="GO:0071028">
    <property type="term" value="P:nuclear mRNA surveillance"/>
    <property type="evidence" value="ECO:0007669"/>
    <property type="project" value="TreeGrafter"/>
</dbReference>
<dbReference type="SUPFAM" id="SSF54211">
    <property type="entry name" value="Ribosomal protein S5 domain 2-like"/>
    <property type="match status" value="1"/>
</dbReference>
<proteinExistence type="inferred from homology"/>
<dbReference type="GO" id="GO:0005730">
    <property type="term" value="C:nucleolus"/>
    <property type="evidence" value="ECO:0007669"/>
    <property type="project" value="TreeGrafter"/>
</dbReference>
<dbReference type="GO" id="GO:0034475">
    <property type="term" value="P:U4 snRNA 3'-end processing"/>
    <property type="evidence" value="ECO:0007669"/>
    <property type="project" value="TreeGrafter"/>
</dbReference>
<accession>X6N9J0</accession>
<evidence type="ECO:0000259" key="2">
    <source>
        <dbReference type="Pfam" id="PF01138"/>
    </source>
</evidence>
<dbReference type="InterPro" id="IPR036345">
    <property type="entry name" value="ExoRNase_PH_dom2_sf"/>
</dbReference>
<dbReference type="GO" id="GO:0003723">
    <property type="term" value="F:RNA binding"/>
    <property type="evidence" value="ECO:0007669"/>
    <property type="project" value="TreeGrafter"/>
</dbReference>
<dbReference type="InterPro" id="IPR001247">
    <property type="entry name" value="ExoRNase_PH_dom1"/>
</dbReference>
<dbReference type="Gene3D" id="3.30.230.70">
    <property type="entry name" value="GHMP Kinase, N-terminal domain"/>
    <property type="match status" value="1"/>
</dbReference>
<dbReference type="InterPro" id="IPR027408">
    <property type="entry name" value="PNPase/RNase_PH_dom_sf"/>
</dbReference>
<evidence type="ECO:0000313" key="3">
    <source>
        <dbReference type="EMBL" id="ETO22389.1"/>
    </source>
</evidence>
<feature type="domain" description="Exoribonuclease phosphorolytic" evidence="2">
    <location>
        <begin position="20"/>
        <end position="154"/>
    </location>
</feature>
<dbReference type="AlphaFoldDB" id="X6N9J0"/>